<dbReference type="CDD" id="cd02440">
    <property type="entry name" value="AdoMet_MTases"/>
    <property type="match status" value="1"/>
</dbReference>
<dbReference type="AlphaFoldDB" id="A0A1F7INH3"/>
<dbReference type="GO" id="GO:0016740">
    <property type="term" value="F:transferase activity"/>
    <property type="evidence" value="ECO:0007669"/>
    <property type="project" value="UniProtKB-KW"/>
</dbReference>
<gene>
    <name evidence="3" type="ORF">A3B40_03630</name>
</gene>
<evidence type="ECO:0000313" key="4">
    <source>
        <dbReference type="Proteomes" id="UP000178040"/>
    </source>
</evidence>
<evidence type="ECO:0000259" key="2">
    <source>
        <dbReference type="Pfam" id="PF13649"/>
    </source>
</evidence>
<dbReference type="Gene3D" id="3.40.50.150">
    <property type="entry name" value="Vaccinia Virus protein VP39"/>
    <property type="match status" value="1"/>
</dbReference>
<accession>A0A1F7INH3</accession>
<dbReference type="InterPro" id="IPR029063">
    <property type="entry name" value="SAM-dependent_MTases_sf"/>
</dbReference>
<dbReference type="Proteomes" id="UP000178040">
    <property type="component" value="Unassembled WGS sequence"/>
</dbReference>
<organism evidence="3 4">
    <name type="scientific">Candidatus Roizmanbacteria bacterium RIFCSPLOWO2_01_FULL_37_16</name>
    <dbReference type="NCBI Taxonomy" id="1802058"/>
    <lineage>
        <taxon>Bacteria</taxon>
        <taxon>Candidatus Roizmaniibacteriota</taxon>
    </lineage>
</organism>
<comment type="caution">
    <text evidence="3">The sequence shown here is derived from an EMBL/GenBank/DDBJ whole genome shotgun (WGS) entry which is preliminary data.</text>
</comment>
<feature type="domain" description="Methyltransferase" evidence="2">
    <location>
        <begin position="34"/>
        <end position="127"/>
    </location>
</feature>
<name>A0A1F7INH3_9BACT</name>
<sequence>MKNLLNEKPSLNLRGRLKASAEFVDNKDIRDKSILDIGCGYGWCELNFLKRGAKKIIGIEPSANDLQTAIKNIKNKKIEFKVCDALDLDFKPGSFDTVVCWEVIEHLPKNSENLLFKKIGVVLKKNGALYLSTPNHNFFSNLLDPAYWLIGHRHYSKERLKEFARKNSFTINKIEIKGKIFSALAILNMYLTKWLIKHKLFYEKHLTSLSDEEYNGKSGFVNIFIKYVKY</sequence>
<reference evidence="3 4" key="1">
    <citation type="journal article" date="2016" name="Nat. Commun.">
        <title>Thousands of microbial genomes shed light on interconnected biogeochemical processes in an aquifer system.</title>
        <authorList>
            <person name="Anantharaman K."/>
            <person name="Brown C.T."/>
            <person name="Hug L.A."/>
            <person name="Sharon I."/>
            <person name="Castelle C.J."/>
            <person name="Probst A.J."/>
            <person name="Thomas B.C."/>
            <person name="Singh A."/>
            <person name="Wilkins M.J."/>
            <person name="Karaoz U."/>
            <person name="Brodie E.L."/>
            <person name="Williams K.H."/>
            <person name="Hubbard S.S."/>
            <person name="Banfield J.F."/>
        </authorList>
    </citation>
    <scope>NUCLEOTIDE SEQUENCE [LARGE SCALE GENOMIC DNA]</scope>
</reference>
<dbReference type="EMBL" id="MGAI01000020">
    <property type="protein sequence ID" value="OGK44861.1"/>
    <property type="molecule type" value="Genomic_DNA"/>
</dbReference>
<proteinExistence type="predicted"/>
<keyword evidence="1" id="KW-0808">Transferase</keyword>
<dbReference type="SUPFAM" id="SSF53335">
    <property type="entry name" value="S-adenosyl-L-methionine-dependent methyltransferases"/>
    <property type="match status" value="1"/>
</dbReference>
<dbReference type="InterPro" id="IPR041698">
    <property type="entry name" value="Methyltransf_25"/>
</dbReference>
<dbReference type="Pfam" id="PF13649">
    <property type="entry name" value="Methyltransf_25"/>
    <property type="match status" value="1"/>
</dbReference>
<dbReference type="PANTHER" id="PTHR43861">
    <property type="entry name" value="TRANS-ACONITATE 2-METHYLTRANSFERASE-RELATED"/>
    <property type="match status" value="1"/>
</dbReference>
<evidence type="ECO:0000256" key="1">
    <source>
        <dbReference type="ARBA" id="ARBA00022679"/>
    </source>
</evidence>
<protein>
    <recommendedName>
        <fullName evidence="2">Methyltransferase domain-containing protein</fullName>
    </recommendedName>
</protein>
<evidence type="ECO:0000313" key="3">
    <source>
        <dbReference type="EMBL" id="OGK44861.1"/>
    </source>
</evidence>